<dbReference type="InterPro" id="IPR011453">
    <property type="entry name" value="DUF1559"/>
</dbReference>
<dbReference type="NCBIfam" id="TIGR04294">
    <property type="entry name" value="pre_pil_HX9DG"/>
    <property type="match status" value="1"/>
</dbReference>
<dbReference type="InterPro" id="IPR045584">
    <property type="entry name" value="Pilin-like"/>
</dbReference>
<gene>
    <name evidence="2" type="ORF">LOC68_15465</name>
</gene>
<dbReference type="EMBL" id="JAJKFT010000010">
    <property type="protein sequence ID" value="MCC9629787.1"/>
    <property type="molecule type" value="Genomic_DNA"/>
</dbReference>
<protein>
    <submittedName>
        <fullName evidence="2">DUF1559 domain-containing protein</fullName>
    </submittedName>
</protein>
<dbReference type="AlphaFoldDB" id="A0A9X1SH73"/>
<name>A0A9X1SH73_9BACT</name>
<dbReference type="RefSeq" id="WP_230220358.1">
    <property type="nucleotide sequence ID" value="NZ_JAJKFT010000010.1"/>
</dbReference>
<dbReference type="PANTHER" id="PTHR30093">
    <property type="entry name" value="GENERAL SECRETION PATHWAY PROTEIN G"/>
    <property type="match status" value="1"/>
</dbReference>
<dbReference type="PANTHER" id="PTHR30093:SF2">
    <property type="entry name" value="TYPE II SECRETION SYSTEM PROTEIN H"/>
    <property type="match status" value="1"/>
</dbReference>
<proteinExistence type="predicted"/>
<dbReference type="Pfam" id="PF07596">
    <property type="entry name" value="SBP_bac_10"/>
    <property type="match status" value="1"/>
</dbReference>
<reference evidence="2" key="1">
    <citation type="submission" date="2021-11" db="EMBL/GenBank/DDBJ databases">
        <title>Genome sequence.</title>
        <authorList>
            <person name="Sun Q."/>
        </authorList>
    </citation>
    <scope>NUCLEOTIDE SEQUENCE</scope>
    <source>
        <strain evidence="2">JC732</strain>
    </source>
</reference>
<accession>A0A9X1SH73</accession>
<comment type="caution">
    <text evidence="2">The sequence shown here is derived from an EMBL/GenBank/DDBJ whole genome shotgun (WGS) entry which is preliminary data.</text>
</comment>
<dbReference type="SUPFAM" id="SSF54523">
    <property type="entry name" value="Pili subunits"/>
    <property type="match status" value="1"/>
</dbReference>
<dbReference type="Proteomes" id="UP001139103">
    <property type="component" value="Unassembled WGS sequence"/>
</dbReference>
<dbReference type="InterPro" id="IPR027558">
    <property type="entry name" value="Pre_pil_HX9DG_C"/>
</dbReference>
<organism evidence="2 3">
    <name type="scientific">Blastopirellula sediminis</name>
    <dbReference type="NCBI Taxonomy" id="2894196"/>
    <lineage>
        <taxon>Bacteria</taxon>
        <taxon>Pseudomonadati</taxon>
        <taxon>Planctomycetota</taxon>
        <taxon>Planctomycetia</taxon>
        <taxon>Pirellulales</taxon>
        <taxon>Pirellulaceae</taxon>
        <taxon>Blastopirellula</taxon>
    </lineage>
</organism>
<sequence>MLELLVVIAILILLLMLLLPAGGHSIEASRRMNCSNNLKQLALAIHNYHDTFRSFPAAIGGTKLPDDPMASNVGRLSGMVDLLPFLEQRNLHDQIRQPYSDSGKEFPAMGPAPWIADYPPWKLELDLLHCRSAERKEKNELGQTNYAFCIGDRTRNLHTSRVDLPQDTRRGVFGADRTIRFQNITDGTSNTIMLGEIGNREKTLIVGQYVTMSSGRLLENPSRSAQFRLRDNSPYYADKFTLSDFGRGGRWADGSAGDSQFNTILPPNSPSCVVAAKEAGDGLYSLSGFHIKGAQVALADGSVRFIPEDIDCGDLTLPTPTQEELSQIGFESPYGVWGALGTANGGEVIGEY</sequence>
<evidence type="ECO:0000259" key="1">
    <source>
        <dbReference type="Pfam" id="PF07596"/>
    </source>
</evidence>
<evidence type="ECO:0000313" key="3">
    <source>
        <dbReference type="Proteomes" id="UP001139103"/>
    </source>
</evidence>
<dbReference type="Gene3D" id="3.30.700.10">
    <property type="entry name" value="Glycoprotein, Type 4 Pilin"/>
    <property type="match status" value="1"/>
</dbReference>
<evidence type="ECO:0000313" key="2">
    <source>
        <dbReference type="EMBL" id="MCC9629787.1"/>
    </source>
</evidence>
<keyword evidence="3" id="KW-1185">Reference proteome</keyword>
<feature type="domain" description="DUF1559" evidence="1">
    <location>
        <begin position="27"/>
        <end position="311"/>
    </location>
</feature>